<feature type="short sequence motif" description="Gly-cisPro motif, important for rejection of L-amino acids" evidence="2">
    <location>
        <begin position="136"/>
        <end position="137"/>
    </location>
</feature>
<dbReference type="GO" id="GO:0005737">
    <property type="term" value="C:cytoplasm"/>
    <property type="evidence" value="ECO:0007669"/>
    <property type="project" value="UniProtKB-SubCell"/>
</dbReference>
<keyword evidence="2" id="KW-0378">Hydrolase</keyword>
<dbReference type="OrthoDB" id="9801395at2"/>
<dbReference type="HAMAP" id="MF_00518">
    <property type="entry name" value="Deacylase_Dtd"/>
    <property type="match status" value="1"/>
</dbReference>
<comment type="subcellular location">
    <subcellularLocation>
        <location evidence="2">Cytoplasm</location>
    </subcellularLocation>
</comment>
<accession>A0A086YD48</accession>
<keyword evidence="2" id="KW-0963">Cytoplasm</keyword>
<dbReference type="AlphaFoldDB" id="A0A086YD48"/>
<evidence type="ECO:0000256" key="1">
    <source>
        <dbReference type="ARBA" id="ARBA00009673"/>
    </source>
</evidence>
<dbReference type="InterPro" id="IPR003732">
    <property type="entry name" value="Daa-tRNA_deacyls_DTD"/>
</dbReference>
<comment type="catalytic activity">
    <reaction evidence="2">
        <text>glycyl-tRNA(Ala) + H2O = tRNA(Ala) + glycine + H(+)</text>
        <dbReference type="Rhea" id="RHEA:53744"/>
        <dbReference type="Rhea" id="RHEA-COMP:9657"/>
        <dbReference type="Rhea" id="RHEA-COMP:13640"/>
        <dbReference type="ChEBI" id="CHEBI:15377"/>
        <dbReference type="ChEBI" id="CHEBI:15378"/>
        <dbReference type="ChEBI" id="CHEBI:57305"/>
        <dbReference type="ChEBI" id="CHEBI:78442"/>
        <dbReference type="ChEBI" id="CHEBI:78522"/>
    </reaction>
</comment>
<evidence type="ECO:0000313" key="3">
    <source>
        <dbReference type="EMBL" id="KFI32198.1"/>
    </source>
</evidence>
<dbReference type="GO" id="GO:0019478">
    <property type="term" value="P:D-amino acid catabolic process"/>
    <property type="evidence" value="ECO:0007669"/>
    <property type="project" value="UniProtKB-UniRule"/>
</dbReference>
<gene>
    <name evidence="2" type="primary">dtd</name>
    <name evidence="3" type="ORF">CN97_07265</name>
</gene>
<comment type="subunit">
    <text evidence="2">Homodimer.</text>
</comment>
<dbReference type="Pfam" id="PF02580">
    <property type="entry name" value="Tyr_Deacylase"/>
    <property type="match status" value="1"/>
</dbReference>
<dbReference type="SUPFAM" id="SSF69500">
    <property type="entry name" value="DTD-like"/>
    <property type="match status" value="1"/>
</dbReference>
<dbReference type="GO" id="GO:0043908">
    <property type="term" value="F:Ser(Gly)-tRNA(Ala) hydrolase activity"/>
    <property type="evidence" value="ECO:0007669"/>
    <property type="project" value="UniProtKB-UniRule"/>
</dbReference>
<dbReference type="GO" id="GO:0051500">
    <property type="term" value="F:D-tyrosyl-tRNA(Tyr) deacylase activity"/>
    <property type="evidence" value="ECO:0007669"/>
    <property type="project" value="TreeGrafter"/>
</dbReference>
<reference evidence="3 4" key="1">
    <citation type="submission" date="2014-03" db="EMBL/GenBank/DDBJ databases">
        <title>Genome of Haematobacter massiliensis CCUG 47968.</title>
        <authorList>
            <person name="Wang D."/>
            <person name="Wang G."/>
        </authorList>
    </citation>
    <scope>NUCLEOTIDE SEQUENCE [LARGE SCALE GENOMIC DNA]</scope>
    <source>
        <strain evidence="3 4">CCUG 47968</strain>
    </source>
</reference>
<dbReference type="GO" id="GO:0000049">
    <property type="term" value="F:tRNA binding"/>
    <property type="evidence" value="ECO:0007669"/>
    <property type="project" value="UniProtKB-UniRule"/>
</dbReference>
<dbReference type="EC" id="3.1.1.96" evidence="2"/>
<organism evidence="3 4">
    <name type="scientific">Haematobacter massiliensis</name>
    <dbReference type="NCBI Taxonomy" id="195105"/>
    <lineage>
        <taxon>Bacteria</taxon>
        <taxon>Pseudomonadati</taxon>
        <taxon>Pseudomonadota</taxon>
        <taxon>Alphaproteobacteria</taxon>
        <taxon>Rhodobacterales</taxon>
        <taxon>Paracoccaceae</taxon>
        <taxon>Haematobacter</taxon>
    </lineage>
</organism>
<name>A0A086YD48_9RHOB</name>
<keyword evidence="4" id="KW-1185">Reference proteome</keyword>
<comment type="domain">
    <text evidence="2">A Gly-cisPro motif from one monomer fits into the active site of the other monomer to allow specific chiral rejection of L-amino acids.</text>
</comment>
<comment type="caution">
    <text evidence="3">The sequence shown here is derived from an EMBL/GenBank/DDBJ whole genome shotgun (WGS) entry which is preliminary data.</text>
</comment>
<proteinExistence type="inferred from homology"/>
<comment type="catalytic activity">
    <reaction evidence="2">
        <text>a D-aminoacyl-tRNA + H2O = a tRNA + a D-alpha-amino acid + H(+)</text>
        <dbReference type="Rhea" id="RHEA:13953"/>
        <dbReference type="Rhea" id="RHEA-COMP:10123"/>
        <dbReference type="Rhea" id="RHEA-COMP:10124"/>
        <dbReference type="ChEBI" id="CHEBI:15377"/>
        <dbReference type="ChEBI" id="CHEBI:15378"/>
        <dbReference type="ChEBI" id="CHEBI:59871"/>
        <dbReference type="ChEBI" id="CHEBI:78442"/>
        <dbReference type="ChEBI" id="CHEBI:79333"/>
        <dbReference type="EC" id="3.1.1.96"/>
    </reaction>
</comment>
<dbReference type="GO" id="GO:0106026">
    <property type="term" value="F:Gly-tRNA(Ala) deacylase activity"/>
    <property type="evidence" value="ECO:0007669"/>
    <property type="project" value="UniProtKB-UniRule"/>
</dbReference>
<keyword evidence="2" id="KW-0694">RNA-binding</keyword>
<evidence type="ECO:0000256" key="2">
    <source>
        <dbReference type="HAMAP-Rule" id="MF_00518"/>
    </source>
</evidence>
<dbReference type="EMBL" id="JGYG01000001">
    <property type="protein sequence ID" value="KFI32198.1"/>
    <property type="molecule type" value="Genomic_DNA"/>
</dbReference>
<dbReference type="Gene3D" id="3.50.80.10">
    <property type="entry name" value="D-tyrosyl-tRNA(Tyr) deacylase"/>
    <property type="match status" value="1"/>
</dbReference>
<evidence type="ECO:0000313" key="4">
    <source>
        <dbReference type="Proteomes" id="UP000028826"/>
    </source>
</evidence>
<protein>
    <recommendedName>
        <fullName evidence="2">D-aminoacyl-tRNA deacylase</fullName>
        <shortName evidence="2">DTD</shortName>
        <ecNumber evidence="2">3.1.1.96</ecNumber>
    </recommendedName>
    <alternativeName>
        <fullName evidence="2">Gly-tRNA(Ala) deacylase</fullName>
        <ecNumber evidence="2">3.1.1.-</ecNumber>
    </alternativeName>
</protein>
<comment type="similarity">
    <text evidence="1 2">Belongs to the DTD family.</text>
</comment>
<dbReference type="FunFam" id="3.50.80.10:FF:000001">
    <property type="entry name" value="D-aminoacyl-tRNA deacylase"/>
    <property type="match status" value="1"/>
</dbReference>
<dbReference type="PANTHER" id="PTHR10472">
    <property type="entry name" value="D-TYROSYL-TRNA TYR DEACYLASE"/>
    <property type="match status" value="1"/>
</dbReference>
<sequence>MRAVVQRVIEASVTVAGKVVGRTGPGFLVLLCAMRGDDRVKAEQMAAKIVKLRIFEDDAGKMNLSLRDTGGSVLLVSQFTLGADTRGNRPGFTPSAPPQEAEPLYLHVADRIRAEGIPVETGVFGAEMRVALVNEGPVTIWLDL</sequence>
<dbReference type="RefSeq" id="WP_035706692.1">
    <property type="nucleotide sequence ID" value="NZ_CAMIFG010000065.1"/>
</dbReference>
<dbReference type="EC" id="3.1.1.-" evidence="2"/>
<keyword evidence="2" id="KW-0820">tRNA-binding</keyword>
<dbReference type="Proteomes" id="UP000028826">
    <property type="component" value="Unassembled WGS sequence"/>
</dbReference>
<dbReference type="STRING" id="195105.CN97_07265"/>
<dbReference type="NCBIfam" id="TIGR00256">
    <property type="entry name" value="D-aminoacyl-tRNA deacylase"/>
    <property type="match status" value="1"/>
</dbReference>
<dbReference type="PANTHER" id="PTHR10472:SF5">
    <property type="entry name" value="D-AMINOACYL-TRNA DEACYLASE 1"/>
    <property type="match status" value="1"/>
</dbReference>
<comment type="function">
    <text evidence="2">An aminoacyl-tRNA editing enzyme that deacylates mischarged D-aminoacyl-tRNAs. Also deacylates mischarged glycyl-tRNA(Ala), protecting cells against glycine mischarging by AlaRS. Acts via tRNA-based rather than protein-based catalysis; rejects L-amino acids rather than detecting D-amino acids in the active site. By recycling D-aminoacyl-tRNA to D-amino acids and free tRNA molecules, this enzyme counteracts the toxicity associated with the formation of D-aminoacyl-tRNA entities in vivo and helps enforce protein L-homochirality.</text>
</comment>
<dbReference type="InterPro" id="IPR023509">
    <property type="entry name" value="DTD-like_sf"/>
</dbReference>
<dbReference type="eggNOG" id="COG1490">
    <property type="taxonomic scope" value="Bacteria"/>
</dbReference>